<evidence type="ECO:0000256" key="4">
    <source>
        <dbReference type="ARBA" id="ARBA00022692"/>
    </source>
</evidence>
<evidence type="ECO:0000313" key="12">
    <source>
        <dbReference type="EMBL" id="WQH15895.1"/>
    </source>
</evidence>
<feature type="transmembrane region" description="Helical" evidence="10">
    <location>
        <begin position="160"/>
        <end position="181"/>
    </location>
</feature>
<comment type="subcellular location">
    <subcellularLocation>
        <location evidence="1 10">Membrane</location>
        <topology evidence="1 10">Multi-pass membrane protein</topology>
    </subcellularLocation>
</comment>
<feature type="transmembrane region" description="Helical" evidence="10">
    <location>
        <begin position="124"/>
        <end position="148"/>
    </location>
</feature>
<feature type="transmembrane region" description="Helical" evidence="10">
    <location>
        <begin position="99"/>
        <end position="118"/>
    </location>
</feature>
<protein>
    <recommendedName>
        <fullName evidence="10">ADP,ATP carrier protein</fullName>
    </recommendedName>
</protein>
<proteinExistence type="inferred from homology"/>
<evidence type="ECO:0000256" key="7">
    <source>
        <dbReference type="ARBA" id="ARBA00022989"/>
    </source>
</evidence>
<feature type="transmembrane region" description="Helical" evidence="10">
    <location>
        <begin position="32"/>
        <end position="50"/>
    </location>
</feature>
<dbReference type="EMBL" id="CP140153">
    <property type="protein sequence ID" value="WQH15895.1"/>
    <property type="molecule type" value="Genomic_DNA"/>
</dbReference>
<feature type="transmembrane region" description="Helical" evidence="10">
    <location>
        <begin position="280"/>
        <end position="300"/>
    </location>
</feature>
<evidence type="ECO:0000313" key="13">
    <source>
        <dbReference type="Proteomes" id="UP001327459"/>
    </source>
</evidence>
<keyword evidence="5 10" id="KW-0547">Nucleotide-binding</keyword>
<comment type="function">
    <text evidence="9">Provides the rickettsial cell with host ATP in exchange for rickettsial ADP. This is an obligate exchange system. This energy acquiring activity is an important component of rickettsial parasitism.</text>
</comment>
<comment type="similarity">
    <text evidence="2 10">Belongs to the ADP/ATP translocase tlc family.</text>
</comment>
<dbReference type="SUPFAM" id="SSF103473">
    <property type="entry name" value="MFS general substrate transporter"/>
    <property type="match status" value="1"/>
</dbReference>
<evidence type="ECO:0000256" key="11">
    <source>
        <dbReference type="SAM" id="MobiDB-lite"/>
    </source>
</evidence>
<evidence type="ECO:0000256" key="1">
    <source>
        <dbReference type="ARBA" id="ARBA00004141"/>
    </source>
</evidence>
<dbReference type="RefSeq" id="WP_322520918.1">
    <property type="nucleotide sequence ID" value="NZ_CP140153.1"/>
</dbReference>
<keyword evidence="4 10" id="KW-0812">Transmembrane</keyword>
<keyword evidence="3 10" id="KW-0813">Transport</keyword>
<keyword evidence="13" id="KW-1185">Reference proteome</keyword>
<gene>
    <name evidence="12" type="ORF">SR882_09025</name>
</gene>
<evidence type="ECO:0000256" key="8">
    <source>
        <dbReference type="ARBA" id="ARBA00023136"/>
    </source>
</evidence>
<evidence type="ECO:0000256" key="6">
    <source>
        <dbReference type="ARBA" id="ARBA00022840"/>
    </source>
</evidence>
<feature type="transmembrane region" description="Helical" evidence="10">
    <location>
        <begin position="307"/>
        <end position="329"/>
    </location>
</feature>
<keyword evidence="8 10" id="KW-0472">Membrane</keyword>
<feature type="transmembrane region" description="Helical" evidence="10">
    <location>
        <begin position="382"/>
        <end position="400"/>
    </location>
</feature>
<evidence type="ECO:0000256" key="10">
    <source>
        <dbReference type="RuleBase" id="RU363121"/>
    </source>
</evidence>
<name>A0ABZ0YUP0_9GAMM</name>
<feature type="transmembrane region" description="Helical" evidence="10">
    <location>
        <begin position="193"/>
        <end position="212"/>
    </location>
</feature>
<dbReference type="Pfam" id="PF03219">
    <property type="entry name" value="TLC"/>
    <property type="match status" value="2"/>
</dbReference>
<evidence type="ECO:0000256" key="2">
    <source>
        <dbReference type="ARBA" id="ARBA00007127"/>
    </source>
</evidence>
<reference evidence="12 13" key="1">
    <citation type="submission" date="2023-11" db="EMBL/GenBank/DDBJ databases">
        <title>MicrobeMod: A computational toolkit for identifying prokaryotic methylation and restriction-modification with nanopore sequencing.</title>
        <authorList>
            <person name="Crits-Christoph A."/>
            <person name="Kang S.C."/>
            <person name="Lee H."/>
            <person name="Ostrov N."/>
        </authorList>
    </citation>
    <scope>NUCLEOTIDE SEQUENCE [LARGE SCALE GENOMIC DNA]</scope>
    <source>
        <strain evidence="12 13">ATCC 49870</strain>
    </source>
</reference>
<dbReference type="Proteomes" id="UP001327459">
    <property type="component" value="Chromosome"/>
</dbReference>
<dbReference type="InterPro" id="IPR004667">
    <property type="entry name" value="ADP_ATP_car_bac_type"/>
</dbReference>
<keyword evidence="7 10" id="KW-1133">Transmembrane helix</keyword>
<feature type="transmembrane region" description="Helical" evidence="10">
    <location>
        <begin position="70"/>
        <end position="87"/>
    </location>
</feature>
<organism evidence="12 13">
    <name type="scientific">Guyparkeria halophila</name>
    <dbReference type="NCBI Taxonomy" id="47960"/>
    <lineage>
        <taxon>Bacteria</taxon>
        <taxon>Pseudomonadati</taxon>
        <taxon>Pseudomonadota</taxon>
        <taxon>Gammaproteobacteria</taxon>
        <taxon>Chromatiales</taxon>
        <taxon>Thioalkalibacteraceae</taxon>
        <taxon>Guyparkeria</taxon>
    </lineage>
</organism>
<accession>A0ABZ0YUP0</accession>
<evidence type="ECO:0000256" key="9">
    <source>
        <dbReference type="ARBA" id="ARBA00024792"/>
    </source>
</evidence>
<feature type="transmembrane region" description="Helical" evidence="10">
    <location>
        <begin position="406"/>
        <end position="425"/>
    </location>
</feature>
<dbReference type="PANTHER" id="PTHR31187:SF1">
    <property type="entry name" value="ADP,ATP CARRIER PROTEIN 1"/>
    <property type="match status" value="1"/>
</dbReference>
<sequence>MTPQTDSNHPGPSRPGPGNPEPGGFGARHPWLLRRVLLFTNFFLIIAAVYHLKPASRSLFLSALGADALPYVWIATATALALTIGLYHRLIARYSRIHVVLGTCAVVITVLLGFYPFLDGSGFAAAFAFYVFVDMVSVILVEQFWSLTNTIFSTREGKRWYGFIATGGLVGGVAGGMASSAWIREAGLETMDLLPIAAAIIGLIVGLTLLMGRTGLYREKPGVANHHSQSAGDWRAILRHRYLLLIAGILLLAQIAEPIIEYQFMKVVEATVTDRDARTAYLGAFFGVLSAVAIGINLLITPLVHRWLGVLGGLFAQPIAVVIGSVVYLSQATLQAGAFLKIADRGLSYSINRASKELLYVPIEPLLMFRAKAWIDMFGYRLFKVAGSLLILLLTQWLPWPLEAAQLAWVVVAICLLWMAALTRLGSRYRGILDRAEAIAETR</sequence>
<feature type="region of interest" description="Disordered" evidence="11">
    <location>
        <begin position="1"/>
        <end position="21"/>
    </location>
</feature>
<dbReference type="PANTHER" id="PTHR31187">
    <property type="match status" value="1"/>
</dbReference>
<evidence type="ECO:0000256" key="5">
    <source>
        <dbReference type="ARBA" id="ARBA00022741"/>
    </source>
</evidence>
<keyword evidence="6 10" id="KW-0067">ATP-binding</keyword>
<dbReference type="InterPro" id="IPR036259">
    <property type="entry name" value="MFS_trans_sf"/>
</dbReference>
<evidence type="ECO:0000256" key="3">
    <source>
        <dbReference type="ARBA" id="ARBA00022448"/>
    </source>
</evidence>